<evidence type="ECO:0000313" key="1">
    <source>
        <dbReference type="WBParaSite" id="MCU_008244-RA"/>
    </source>
</evidence>
<sequence length="84" mass="8855">KIHVRIFEPEPLKSTRNCCLFTPAAPPPTQGSPFRSISPAALILTSLLIRTHELQAPCEPITSGLAGGLALLQDALVLCAPVNA</sequence>
<protein>
    <submittedName>
        <fullName evidence="1">Uncharacterized protein</fullName>
    </submittedName>
</protein>
<organism evidence="1">
    <name type="scientific">Mesocestoides corti</name>
    <name type="common">Flatworm</name>
    <dbReference type="NCBI Taxonomy" id="53468"/>
    <lineage>
        <taxon>Eukaryota</taxon>
        <taxon>Metazoa</taxon>
        <taxon>Spiralia</taxon>
        <taxon>Lophotrochozoa</taxon>
        <taxon>Platyhelminthes</taxon>
        <taxon>Cestoda</taxon>
        <taxon>Eucestoda</taxon>
        <taxon>Cyclophyllidea</taxon>
        <taxon>Mesocestoididae</taxon>
        <taxon>Mesocestoides</taxon>
    </lineage>
</organism>
<dbReference type="WBParaSite" id="MCU_008244-RA">
    <property type="protein sequence ID" value="MCU_008244-RA"/>
    <property type="gene ID" value="MCU_008244"/>
</dbReference>
<accession>A0A5K3FGG0</accession>
<dbReference type="AlphaFoldDB" id="A0A5K3FGG0"/>
<name>A0A5K3FGG0_MESCO</name>
<reference evidence="1" key="1">
    <citation type="submission" date="2019-11" db="UniProtKB">
        <authorList>
            <consortium name="WormBaseParasite"/>
        </authorList>
    </citation>
    <scope>IDENTIFICATION</scope>
</reference>
<proteinExistence type="predicted"/>